<comment type="caution">
    <text evidence="3">The sequence shown here is derived from an EMBL/GenBank/DDBJ whole genome shotgun (WGS) entry which is preliminary data.</text>
</comment>
<organism evidence="3 4">
    <name type="scientific">Hepatospora eriocheir</name>
    <dbReference type="NCBI Taxonomy" id="1081669"/>
    <lineage>
        <taxon>Eukaryota</taxon>
        <taxon>Fungi</taxon>
        <taxon>Fungi incertae sedis</taxon>
        <taxon>Microsporidia</taxon>
        <taxon>Hepatosporidae</taxon>
        <taxon>Hepatospora</taxon>
    </lineage>
</organism>
<dbReference type="AlphaFoldDB" id="A0A1X0QHD0"/>
<feature type="transmembrane region" description="Helical" evidence="2">
    <location>
        <begin position="81"/>
        <end position="99"/>
    </location>
</feature>
<dbReference type="EMBL" id="LTAI01000311">
    <property type="protein sequence ID" value="ORD99064.1"/>
    <property type="molecule type" value="Genomic_DNA"/>
</dbReference>
<evidence type="ECO:0000256" key="1">
    <source>
        <dbReference type="SAM" id="MobiDB-lite"/>
    </source>
</evidence>
<feature type="transmembrane region" description="Helical" evidence="2">
    <location>
        <begin position="111"/>
        <end position="139"/>
    </location>
</feature>
<dbReference type="VEuPathDB" id="MicrosporidiaDB:A0H76_1470"/>
<keyword evidence="2" id="KW-0472">Membrane</keyword>
<accession>A0A1X0QHD0</accession>
<keyword evidence="2" id="KW-1133">Transmembrane helix</keyword>
<name>A0A1X0QHD0_9MICR</name>
<gene>
    <name evidence="3" type="ORF">A0H76_1470</name>
</gene>
<dbReference type="Proteomes" id="UP000192501">
    <property type="component" value="Unassembled WGS sequence"/>
</dbReference>
<evidence type="ECO:0000313" key="3">
    <source>
        <dbReference type="EMBL" id="ORD99064.1"/>
    </source>
</evidence>
<reference evidence="3 4" key="1">
    <citation type="journal article" date="2017" name="Environ. Microbiol.">
        <title>Decay of the glycolytic pathway and adaptation to intranuclear parasitism within Enterocytozoonidae microsporidia.</title>
        <authorList>
            <person name="Wiredu Boakye D."/>
            <person name="Jaroenlak P."/>
            <person name="Prachumwat A."/>
            <person name="Williams T.A."/>
            <person name="Bateman K.S."/>
            <person name="Itsathitphaisarn O."/>
            <person name="Sritunyalucksana K."/>
            <person name="Paszkiewicz K.H."/>
            <person name="Moore K.A."/>
            <person name="Stentiford G.D."/>
            <person name="Williams B.A."/>
        </authorList>
    </citation>
    <scope>NUCLEOTIDE SEQUENCE [LARGE SCALE GENOMIC DNA]</scope>
    <source>
        <strain evidence="4">canceri</strain>
    </source>
</reference>
<feature type="region of interest" description="Disordered" evidence="1">
    <location>
        <begin position="1"/>
        <end position="26"/>
    </location>
</feature>
<evidence type="ECO:0000313" key="4">
    <source>
        <dbReference type="Proteomes" id="UP000192501"/>
    </source>
</evidence>
<sequence>MRNNNYQYSYQNPDLTRPPNNINQDNKIPYNQFHNNNQFYDNQIQQPQENNNMMQFSKNNTPSKNEKPSSSFCSILFSTKTTLFLLLISTILFAILVYFSEHFKKGLKSTFGGLSCLILAGLIILSIVILSIRFIIFLFRKCLKYD</sequence>
<dbReference type="VEuPathDB" id="MicrosporidiaDB:HERIO_290"/>
<evidence type="ECO:0000256" key="2">
    <source>
        <dbReference type="SAM" id="Phobius"/>
    </source>
</evidence>
<keyword evidence="2" id="KW-0812">Transmembrane</keyword>
<protein>
    <submittedName>
        <fullName evidence="3">Uncharacterized protein</fullName>
    </submittedName>
</protein>
<proteinExistence type="predicted"/>